<dbReference type="Proteomes" id="UP000249123">
    <property type="component" value="Unassembled WGS sequence"/>
</dbReference>
<dbReference type="Gene3D" id="1.10.357.10">
    <property type="entry name" value="Tetracycline Repressor, domain 2"/>
    <property type="match status" value="1"/>
</dbReference>
<dbReference type="EMBL" id="AWFB01000009">
    <property type="protein sequence ID" value="RAN34663.1"/>
    <property type="molecule type" value="Genomic_DNA"/>
</dbReference>
<sequence length="198" mass="22321">MSAKRETRIASILDCAEKNFVEKGFHGAGISGIARDCGISVGHLYHYFPSKDSLVEAVTERELCRQLGRMREFENDTPQMVQEGIVSTISDIIMRKEDPFRTVLNFEILAEAQRNPSVADILQKHDAVMRQEFSAILERAGLDSIQLRTELLFTMLSGLPARALRHPEQERASFLETMKPVLESILGDCWDGDPKKAK</sequence>
<dbReference type="InterPro" id="IPR009057">
    <property type="entry name" value="Homeodomain-like_sf"/>
</dbReference>
<dbReference type="SUPFAM" id="SSF48498">
    <property type="entry name" value="Tetracyclin repressor-like, C-terminal domain"/>
    <property type="match status" value="1"/>
</dbReference>
<name>A0A062U2T4_9PROT</name>
<evidence type="ECO:0000256" key="1">
    <source>
        <dbReference type="ARBA" id="ARBA00023125"/>
    </source>
</evidence>
<dbReference type="InterPro" id="IPR001647">
    <property type="entry name" value="HTH_TetR"/>
</dbReference>
<gene>
    <name evidence="2" type="ORF">HY3_10160</name>
</gene>
<reference evidence="2 3" key="1">
    <citation type="submission" date="2013-04" db="EMBL/GenBank/DDBJ databases">
        <title>Hyphomonas sp. T24B3 Genome Sequencing.</title>
        <authorList>
            <person name="Lai Q."/>
            <person name="Shao Z."/>
        </authorList>
    </citation>
    <scope>NUCLEOTIDE SEQUENCE [LARGE SCALE GENOMIC DNA]</scope>
    <source>
        <strain evidence="2 3">T24B3</strain>
    </source>
</reference>
<keyword evidence="1" id="KW-0238">DNA-binding</keyword>
<evidence type="ECO:0000313" key="3">
    <source>
        <dbReference type="Proteomes" id="UP000249123"/>
    </source>
</evidence>
<protein>
    <submittedName>
        <fullName evidence="2">Uncharacterized protein</fullName>
    </submittedName>
</protein>
<dbReference type="InterPro" id="IPR036271">
    <property type="entry name" value="Tet_transcr_reg_TetR-rel_C_sf"/>
</dbReference>
<dbReference type="PANTHER" id="PTHR30055:SF223">
    <property type="entry name" value="HTH-TYPE TRANSCRIPTIONAL REGULATOR UIDR"/>
    <property type="match status" value="1"/>
</dbReference>
<dbReference type="SUPFAM" id="SSF46689">
    <property type="entry name" value="Homeodomain-like"/>
    <property type="match status" value="1"/>
</dbReference>
<keyword evidence="3" id="KW-1185">Reference proteome</keyword>
<dbReference type="GO" id="GO:0003700">
    <property type="term" value="F:DNA-binding transcription factor activity"/>
    <property type="evidence" value="ECO:0007669"/>
    <property type="project" value="TreeGrafter"/>
</dbReference>
<dbReference type="Pfam" id="PF00440">
    <property type="entry name" value="TetR_N"/>
    <property type="match status" value="1"/>
</dbReference>
<dbReference type="STRING" id="1280941.HY2_10130"/>
<accession>A0A328JV29</accession>
<dbReference type="PROSITE" id="PS50977">
    <property type="entry name" value="HTH_TETR_2"/>
    <property type="match status" value="1"/>
</dbReference>
<accession>A0A062U2T4</accession>
<dbReference type="InterPro" id="IPR041583">
    <property type="entry name" value="TetR_C_31"/>
</dbReference>
<dbReference type="PANTHER" id="PTHR30055">
    <property type="entry name" value="HTH-TYPE TRANSCRIPTIONAL REGULATOR RUTR"/>
    <property type="match status" value="1"/>
</dbReference>
<dbReference type="AlphaFoldDB" id="A0A062U2T4"/>
<proteinExistence type="predicted"/>
<dbReference type="InterPro" id="IPR050109">
    <property type="entry name" value="HTH-type_TetR-like_transc_reg"/>
</dbReference>
<dbReference type="eggNOG" id="COG1309">
    <property type="taxonomic scope" value="Bacteria"/>
</dbReference>
<evidence type="ECO:0000313" key="2">
    <source>
        <dbReference type="EMBL" id="RAN34663.1"/>
    </source>
</evidence>
<organism evidence="2 3">
    <name type="scientific">Hyphomonas pacifica</name>
    <dbReference type="NCBI Taxonomy" id="1280941"/>
    <lineage>
        <taxon>Bacteria</taxon>
        <taxon>Pseudomonadati</taxon>
        <taxon>Pseudomonadota</taxon>
        <taxon>Alphaproteobacteria</taxon>
        <taxon>Hyphomonadales</taxon>
        <taxon>Hyphomonadaceae</taxon>
        <taxon>Hyphomonas</taxon>
    </lineage>
</organism>
<comment type="caution">
    <text evidence="2">The sequence shown here is derived from an EMBL/GenBank/DDBJ whole genome shotgun (WGS) entry which is preliminary data.</text>
</comment>
<dbReference type="Pfam" id="PF17940">
    <property type="entry name" value="TetR_C_31"/>
    <property type="match status" value="1"/>
</dbReference>
<dbReference type="PRINTS" id="PR00455">
    <property type="entry name" value="HTHTETR"/>
</dbReference>
<dbReference type="GO" id="GO:0000976">
    <property type="term" value="F:transcription cis-regulatory region binding"/>
    <property type="evidence" value="ECO:0007669"/>
    <property type="project" value="TreeGrafter"/>
</dbReference>